<keyword evidence="1" id="KW-0812">Transmembrane</keyword>
<dbReference type="AlphaFoldDB" id="A0A0E0M7N0"/>
<keyword evidence="1" id="KW-0472">Membrane</keyword>
<keyword evidence="3" id="KW-1185">Reference proteome</keyword>
<feature type="transmembrane region" description="Helical" evidence="1">
    <location>
        <begin position="51"/>
        <end position="77"/>
    </location>
</feature>
<keyword evidence="1" id="KW-1133">Transmembrane helix</keyword>
<reference evidence="2" key="2">
    <citation type="submission" date="2018-05" db="EMBL/GenBank/DDBJ databases">
        <title>OpunRS2 (Oryza punctata Reference Sequence Version 2).</title>
        <authorList>
            <person name="Zhang J."/>
            <person name="Kudrna D."/>
            <person name="Lee S."/>
            <person name="Talag J."/>
            <person name="Welchert J."/>
            <person name="Wing R.A."/>
        </authorList>
    </citation>
    <scope>NUCLEOTIDE SEQUENCE [LARGE SCALE GENOMIC DNA]</scope>
</reference>
<evidence type="ECO:0000256" key="1">
    <source>
        <dbReference type="SAM" id="Phobius"/>
    </source>
</evidence>
<reference evidence="2" key="1">
    <citation type="submission" date="2015-04" db="UniProtKB">
        <authorList>
            <consortium name="EnsemblPlants"/>
        </authorList>
    </citation>
    <scope>IDENTIFICATION</scope>
</reference>
<name>A0A0E0M7N0_ORYPU</name>
<accession>A0A0E0M7N0</accession>
<dbReference type="OMA" id="FYMYARA"/>
<dbReference type="Gramene" id="OPUNC10G08560.1">
    <property type="protein sequence ID" value="OPUNC10G08560.1"/>
    <property type="gene ID" value="OPUNC10G08560"/>
</dbReference>
<feature type="transmembrane region" description="Helical" evidence="1">
    <location>
        <begin position="110"/>
        <end position="131"/>
    </location>
</feature>
<feature type="transmembrane region" description="Helical" evidence="1">
    <location>
        <begin position="13"/>
        <end position="39"/>
    </location>
</feature>
<dbReference type="HOGENOM" id="CLU_1888903_0_0_1"/>
<evidence type="ECO:0000313" key="3">
    <source>
        <dbReference type="Proteomes" id="UP000026962"/>
    </source>
</evidence>
<sequence>MPESVAENRSNDFVFAAAAAAVVVLAVLTTLTVVTACGLTTSPPTLPCASTAAVVTTAASCVIAVGRMLAVLSPWFYVGGGPVIRGAWPPSSSYMYARARGDLSGVARDMVAVALTLGAAALLLTSALRLLQRRRRCSVGVKKADKASGKSK</sequence>
<dbReference type="EnsemblPlants" id="OPUNC10G08560.1">
    <property type="protein sequence ID" value="OPUNC10G08560.1"/>
    <property type="gene ID" value="OPUNC10G08560"/>
</dbReference>
<dbReference type="Proteomes" id="UP000026962">
    <property type="component" value="Chromosome 10"/>
</dbReference>
<protein>
    <submittedName>
        <fullName evidence="2">Uncharacterized protein</fullName>
    </submittedName>
</protein>
<proteinExistence type="predicted"/>
<evidence type="ECO:0000313" key="2">
    <source>
        <dbReference type="EnsemblPlants" id="OPUNC10G08560.1"/>
    </source>
</evidence>
<organism evidence="2">
    <name type="scientific">Oryza punctata</name>
    <name type="common">Red rice</name>
    <dbReference type="NCBI Taxonomy" id="4537"/>
    <lineage>
        <taxon>Eukaryota</taxon>
        <taxon>Viridiplantae</taxon>
        <taxon>Streptophyta</taxon>
        <taxon>Embryophyta</taxon>
        <taxon>Tracheophyta</taxon>
        <taxon>Spermatophyta</taxon>
        <taxon>Magnoliopsida</taxon>
        <taxon>Liliopsida</taxon>
        <taxon>Poales</taxon>
        <taxon>Poaceae</taxon>
        <taxon>BOP clade</taxon>
        <taxon>Oryzoideae</taxon>
        <taxon>Oryzeae</taxon>
        <taxon>Oryzinae</taxon>
        <taxon>Oryza</taxon>
    </lineage>
</organism>